<keyword evidence="7" id="KW-1185">Reference proteome</keyword>
<dbReference type="EMBL" id="CP035282">
    <property type="protein sequence ID" value="QAT60522.1"/>
    <property type="molecule type" value="Genomic_DNA"/>
</dbReference>
<accession>A0A410Q948</accession>
<dbReference type="InterPro" id="IPR033753">
    <property type="entry name" value="GCV_H/Fam206"/>
</dbReference>
<evidence type="ECO:0000259" key="5">
    <source>
        <dbReference type="PROSITE" id="PS50968"/>
    </source>
</evidence>
<comment type="function">
    <text evidence="3">The glycine cleavage system catalyzes the degradation of glycine. The H protein shuttles the methylamine group of glycine from the P protein to the T protein.</text>
</comment>
<evidence type="ECO:0000256" key="3">
    <source>
        <dbReference type="HAMAP-Rule" id="MF_00272"/>
    </source>
</evidence>
<comment type="cofactor">
    <cofactor evidence="3">
        <name>(R)-lipoate</name>
        <dbReference type="ChEBI" id="CHEBI:83088"/>
    </cofactor>
    <text evidence="3">Binds 1 lipoyl cofactor covalently.</text>
</comment>
<dbReference type="SUPFAM" id="SSF51230">
    <property type="entry name" value="Single hybrid motif"/>
    <property type="match status" value="1"/>
</dbReference>
<dbReference type="PANTHER" id="PTHR11715:SF3">
    <property type="entry name" value="GLYCINE CLEAVAGE SYSTEM H PROTEIN-RELATED"/>
    <property type="match status" value="1"/>
</dbReference>
<dbReference type="PANTHER" id="PTHR11715">
    <property type="entry name" value="GLYCINE CLEAVAGE SYSTEM H PROTEIN"/>
    <property type="match status" value="1"/>
</dbReference>
<dbReference type="RefSeq" id="WP_128751867.1">
    <property type="nucleotide sequence ID" value="NZ_CP035282.1"/>
</dbReference>
<organism evidence="6 7">
    <name type="scientific">Acidilutibacter cellobiosedens</name>
    <dbReference type="NCBI Taxonomy" id="2507161"/>
    <lineage>
        <taxon>Bacteria</taxon>
        <taxon>Bacillati</taxon>
        <taxon>Bacillota</taxon>
        <taxon>Tissierellia</taxon>
        <taxon>Tissierellales</taxon>
        <taxon>Acidilutibacteraceae</taxon>
        <taxon>Acidilutibacter</taxon>
    </lineage>
</organism>
<dbReference type="Gene3D" id="2.40.50.100">
    <property type="match status" value="1"/>
</dbReference>
<dbReference type="CDD" id="cd06848">
    <property type="entry name" value="GCS_H"/>
    <property type="match status" value="1"/>
</dbReference>
<dbReference type="PROSITE" id="PS50968">
    <property type="entry name" value="BIOTINYL_LIPOYL"/>
    <property type="match status" value="1"/>
</dbReference>
<dbReference type="PROSITE" id="PS00189">
    <property type="entry name" value="LIPOYL"/>
    <property type="match status" value="1"/>
</dbReference>
<dbReference type="OrthoDB" id="9796712at2"/>
<evidence type="ECO:0000256" key="4">
    <source>
        <dbReference type="PIRSR" id="PIRSR617453-50"/>
    </source>
</evidence>
<protein>
    <recommendedName>
        <fullName evidence="3">Glycine cleavage system H protein</fullName>
    </recommendedName>
</protein>
<dbReference type="NCBIfam" id="TIGR00527">
    <property type="entry name" value="gcvH"/>
    <property type="match status" value="1"/>
</dbReference>
<dbReference type="InterPro" id="IPR017453">
    <property type="entry name" value="GCV_H_sub"/>
</dbReference>
<dbReference type="HAMAP" id="MF_00272">
    <property type="entry name" value="GcvH"/>
    <property type="match status" value="1"/>
</dbReference>
<comment type="similarity">
    <text evidence="1 3">Belongs to the GcvH family.</text>
</comment>
<dbReference type="Proteomes" id="UP000287969">
    <property type="component" value="Chromosome"/>
</dbReference>
<dbReference type="Pfam" id="PF01597">
    <property type="entry name" value="GCV_H"/>
    <property type="match status" value="1"/>
</dbReference>
<dbReference type="GO" id="GO:0009249">
    <property type="term" value="P:protein lipoylation"/>
    <property type="evidence" value="ECO:0007669"/>
    <property type="project" value="TreeGrafter"/>
</dbReference>
<gene>
    <name evidence="3 6" type="primary">gcvH</name>
    <name evidence="6" type="ORF">EQM13_02495</name>
</gene>
<dbReference type="InterPro" id="IPR000089">
    <property type="entry name" value="Biotin_lipoyl"/>
</dbReference>
<dbReference type="GO" id="GO:0005960">
    <property type="term" value="C:glycine cleavage complex"/>
    <property type="evidence" value="ECO:0007669"/>
    <property type="project" value="InterPro"/>
</dbReference>
<dbReference type="NCBIfam" id="NF002270">
    <property type="entry name" value="PRK01202.1"/>
    <property type="match status" value="1"/>
</dbReference>
<feature type="modified residue" description="N6-lipoyllysine" evidence="3 4">
    <location>
        <position position="63"/>
    </location>
</feature>
<dbReference type="GO" id="GO:0005737">
    <property type="term" value="C:cytoplasm"/>
    <property type="evidence" value="ECO:0007669"/>
    <property type="project" value="TreeGrafter"/>
</dbReference>
<proteinExistence type="inferred from homology"/>
<reference evidence="7" key="1">
    <citation type="submission" date="2019-01" db="EMBL/GenBank/DDBJ databases">
        <title>Draft genomes of a novel of Sporanaerobacter strains.</title>
        <authorList>
            <person name="Ma S."/>
        </authorList>
    </citation>
    <scope>NUCLEOTIDE SEQUENCE [LARGE SCALE GENOMIC DNA]</scope>
    <source>
        <strain evidence="7">NJN-17</strain>
    </source>
</reference>
<feature type="domain" description="Lipoyl-binding" evidence="5">
    <location>
        <begin position="22"/>
        <end position="103"/>
    </location>
</feature>
<dbReference type="KEGG" id="spoa:EQM13_02495"/>
<dbReference type="InterPro" id="IPR003016">
    <property type="entry name" value="2-oxoA_DH_lipoyl-BS"/>
</dbReference>
<comment type="subunit">
    <text evidence="3">The glycine cleavage system is composed of four proteins: P, T, L and H.</text>
</comment>
<sequence length="127" mass="14375">MKVLKDLLYTKDHEWVKAQGNEAYIGITDYAQHALGDIVFVDLPEIGQEFEAGDNFSAVESVKAASDIYIPISGKILNINEALSDDPALINQDPYENWLVLIEIKDESQLNDLMNSEEYEIHCKKED</sequence>
<dbReference type="InterPro" id="IPR011053">
    <property type="entry name" value="Single_hybrid_motif"/>
</dbReference>
<evidence type="ECO:0000256" key="2">
    <source>
        <dbReference type="ARBA" id="ARBA00022823"/>
    </source>
</evidence>
<dbReference type="AlphaFoldDB" id="A0A410Q948"/>
<evidence type="ECO:0000313" key="7">
    <source>
        <dbReference type="Proteomes" id="UP000287969"/>
    </source>
</evidence>
<keyword evidence="2 3" id="KW-0450">Lipoyl</keyword>
<name>A0A410Q948_9FIRM</name>
<dbReference type="GO" id="GO:0019464">
    <property type="term" value="P:glycine decarboxylation via glycine cleavage system"/>
    <property type="evidence" value="ECO:0007669"/>
    <property type="project" value="UniProtKB-UniRule"/>
</dbReference>
<evidence type="ECO:0000313" key="6">
    <source>
        <dbReference type="EMBL" id="QAT60522.1"/>
    </source>
</evidence>
<dbReference type="InterPro" id="IPR002930">
    <property type="entry name" value="GCV_H"/>
</dbReference>
<evidence type="ECO:0000256" key="1">
    <source>
        <dbReference type="ARBA" id="ARBA00009249"/>
    </source>
</evidence>